<reference evidence="2" key="1">
    <citation type="submission" date="2020-02" db="EMBL/GenBank/DDBJ databases">
        <title>A new Streptomyces sp. for controlling soil-borne diseases.</title>
        <authorList>
            <person name="Li X."/>
            <person name="Tian Y."/>
            <person name="Gao K."/>
        </authorList>
    </citation>
    <scope>NUCLEOTIDE SEQUENCE [LARGE SCALE GENOMIC DNA]</scope>
    <source>
        <strain evidence="2">0250</strain>
    </source>
</reference>
<keyword evidence="3" id="KW-1185">Reference proteome</keyword>
<evidence type="ECO:0008006" key="4">
    <source>
        <dbReference type="Google" id="ProtNLM"/>
    </source>
</evidence>
<accession>A0A6G4AQM5</accession>
<dbReference type="Proteomes" id="UP000476310">
    <property type="component" value="Unassembled WGS sequence"/>
</dbReference>
<organism evidence="2 3">
    <name type="scientific">Streptomyces rhizosphaericus</name>
    <dbReference type="NCBI Taxonomy" id="114699"/>
    <lineage>
        <taxon>Bacteria</taxon>
        <taxon>Bacillati</taxon>
        <taxon>Actinomycetota</taxon>
        <taxon>Actinomycetes</taxon>
        <taxon>Kitasatosporales</taxon>
        <taxon>Streptomycetaceae</taxon>
        <taxon>Streptomyces</taxon>
        <taxon>Streptomyces violaceusniger group</taxon>
    </lineage>
</organism>
<dbReference type="SUPFAM" id="SSF56349">
    <property type="entry name" value="DNA breaking-rejoining enzymes"/>
    <property type="match status" value="1"/>
</dbReference>
<protein>
    <recommendedName>
        <fullName evidence="4">Tyrosine-type recombinase/integrase</fullName>
    </recommendedName>
</protein>
<dbReference type="InterPro" id="IPR011010">
    <property type="entry name" value="DNA_brk_join_enz"/>
</dbReference>
<evidence type="ECO:0000313" key="2">
    <source>
        <dbReference type="EMBL" id="NEW74979.1"/>
    </source>
</evidence>
<evidence type="ECO:0000313" key="3">
    <source>
        <dbReference type="Proteomes" id="UP000476310"/>
    </source>
</evidence>
<gene>
    <name evidence="2" type="ORF">G4H13_32605</name>
</gene>
<name>A0A6G4AQM5_9ACTN</name>
<keyword evidence="1" id="KW-0233">DNA recombination</keyword>
<dbReference type="GO" id="GO:0003677">
    <property type="term" value="F:DNA binding"/>
    <property type="evidence" value="ECO:0007669"/>
    <property type="project" value="InterPro"/>
</dbReference>
<dbReference type="EMBL" id="JAAIKT010000051">
    <property type="protein sequence ID" value="NEW74979.1"/>
    <property type="molecule type" value="Genomic_DNA"/>
</dbReference>
<dbReference type="RefSeq" id="WP_164432984.1">
    <property type="nucleotide sequence ID" value="NZ_JAAIKT010000051.1"/>
</dbReference>
<evidence type="ECO:0000256" key="1">
    <source>
        <dbReference type="ARBA" id="ARBA00023172"/>
    </source>
</evidence>
<dbReference type="InterPro" id="IPR013762">
    <property type="entry name" value="Integrase-like_cat_sf"/>
</dbReference>
<dbReference type="GO" id="GO:0006310">
    <property type="term" value="P:DNA recombination"/>
    <property type="evidence" value="ECO:0007669"/>
    <property type="project" value="UniProtKB-KW"/>
</dbReference>
<comment type="caution">
    <text evidence="2">The sequence shown here is derived from an EMBL/GenBank/DDBJ whole genome shotgun (WGS) entry which is preliminary data.</text>
</comment>
<dbReference type="AlphaFoldDB" id="A0A6G4AQM5"/>
<sequence>MKPALAVAGLIAPREEGANWGWEDSREKMHHRWRHTYASVQLAAGEDPVSLSHWMGHASPDITLKIYAHFMPDRGMRGRTAVDNWLEAVNLPAPAVDLASVEPLAFEEFAPLILPVADYPLKVLVQAARFGGTWVVGALMPPVVPLLGEIRTEPSGEPDRALAAGVAWVRQHCERVGLAVVCVENLNGQHPASVRPYQGFARVTVAAARAMRELPPKLPENSLAR</sequence>
<dbReference type="GO" id="GO:0015074">
    <property type="term" value="P:DNA integration"/>
    <property type="evidence" value="ECO:0007669"/>
    <property type="project" value="InterPro"/>
</dbReference>
<dbReference type="Gene3D" id="1.10.443.10">
    <property type="entry name" value="Intergrase catalytic core"/>
    <property type="match status" value="1"/>
</dbReference>
<proteinExistence type="predicted"/>